<evidence type="ECO:0000256" key="1">
    <source>
        <dbReference type="ARBA" id="ARBA00010457"/>
    </source>
</evidence>
<dbReference type="Pfam" id="PF00080">
    <property type="entry name" value="Sod_Cu"/>
    <property type="match status" value="1"/>
</dbReference>
<dbReference type="Gene3D" id="2.60.40.200">
    <property type="entry name" value="Superoxide dismutase, copper/zinc binding domain"/>
    <property type="match status" value="1"/>
</dbReference>
<dbReference type="PANTHER" id="PTHR10003">
    <property type="entry name" value="SUPEROXIDE DISMUTASE CU-ZN -RELATED"/>
    <property type="match status" value="1"/>
</dbReference>
<evidence type="ECO:0000313" key="4">
    <source>
        <dbReference type="EMBL" id="UOO81816.1"/>
    </source>
</evidence>
<dbReference type="InterPro" id="IPR036423">
    <property type="entry name" value="SOD-like_Cu/Zn_dom_sf"/>
</dbReference>
<dbReference type="InterPro" id="IPR024134">
    <property type="entry name" value="SOD_Cu/Zn_/chaperone"/>
</dbReference>
<feature type="signal peptide" evidence="2">
    <location>
        <begin position="1"/>
        <end position="18"/>
    </location>
</feature>
<dbReference type="Proteomes" id="UP000829817">
    <property type="component" value="Chromosome"/>
</dbReference>
<reference evidence="4 5" key="1">
    <citation type="journal article" date="2022" name="Res Sq">
        <title>Evolution of multicellular longitudinally dividing oral cavity symbionts (Neisseriaceae).</title>
        <authorList>
            <person name="Nyongesa S."/>
            <person name="Weber P."/>
            <person name="Bernet E."/>
            <person name="Pullido F."/>
            <person name="Nieckarz M."/>
            <person name="Delaby M."/>
            <person name="Nieves C."/>
            <person name="Viehboeck T."/>
            <person name="Krause N."/>
            <person name="Rivera-Millot A."/>
            <person name="Nakamura A."/>
            <person name="Vischer N."/>
            <person name="VanNieuwenhze M."/>
            <person name="Brun Y."/>
            <person name="Cava F."/>
            <person name="Bulgheresi S."/>
            <person name="Veyrier F."/>
        </authorList>
    </citation>
    <scope>NUCLEOTIDE SEQUENCE [LARGE SCALE GENOMIC DNA]</scope>
    <source>
        <strain evidence="4 5">CCUG 63373m</strain>
    </source>
</reference>
<accession>A0ABY4DYR2</accession>
<dbReference type="InterPro" id="IPR018152">
    <property type="entry name" value="SOD_Cu/Zn_BS"/>
</dbReference>
<evidence type="ECO:0000313" key="5">
    <source>
        <dbReference type="Proteomes" id="UP000829817"/>
    </source>
</evidence>
<feature type="chain" id="PRO_5047075726" evidence="2">
    <location>
        <begin position="19"/>
        <end position="176"/>
    </location>
</feature>
<dbReference type="EMBL" id="CP091508">
    <property type="protein sequence ID" value="UOO81816.1"/>
    <property type="molecule type" value="Genomic_DNA"/>
</dbReference>
<dbReference type="RefSeq" id="WP_244785079.1">
    <property type="nucleotide sequence ID" value="NZ_CP091508.1"/>
</dbReference>
<dbReference type="InterPro" id="IPR001424">
    <property type="entry name" value="SOD_Cu_Zn_dom"/>
</dbReference>
<sequence length="176" mass="17977">MKTLLISLLCCAAAGAYAAPVDDIIVPMSHLDVLKGNRPAGEVRISQSPDGAVFAAKLNGVAPGSYGFHVHEFPSCEPALNNKGVLAAGQAAGGHWDPLKTGAHKGPFDEGGHLGDLPVLTVAADGSSEAVTAPRIKNIHHLHGHALMIHEGGDNYSDKPAALGGGGARMICGVIR</sequence>
<keyword evidence="5" id="KW-1185">Reference proteome</keyword>
<dbReference type="SUPFAM" id="SSF49329">
    <property type="entry name" value="Cu,Zn superoxide dismutase-like"/>
    <property type="match status" value="1"/>
</dbReference>
<feature type="domain" description="Superoxide dismutase copper/zinc binding" evidence="3">
    <location>
        <begin position="41"/>
        <end position="175"/>
    </location>
</feature>
<name>A0ABY4DYR2_9NEIS</name>
<organism evidence="4 5">
    <name type="scientific">Uruburuella testudinis</name>
    <dbReference type="NCBI Taxonomy" id="1282863"/>
    <lineage>
        <taxon>Bacteria</taxon>
        <taxon>Pseudomonadati</taxon>
        <taxon>Pseudomonadota</taxon>
        <taxon>Betaproteobacteria</taxon>
        <taxon>Neisseriales</taxon>
        <taxon>Neisseriaceae</taxon>
        <taxon>Uruburuella</taxon>
    </lineage>
</organism>
<comment type="similarity">
    <text evidence="1">Belongs to the Cu-Zn superoxide dismutase family.</text>
</comment>
<proteinExistence type="inferred from homology"/>
<protein>
    <submittedName>
        <fullName evidence="4">Superoxide dismutase family protein</fullName>
    </submittedName>
</protein>
<dbReference type="PROSITE" id="PS00087">
    <property type="entry name" value="SOD_CU_ZN_1"/>
    <property type="match status" value="1"/>
</dbReference>
<evidence type="ECO:0000259" key="3">
    <source>
        <dbReference type="Pfam" id="PF00080"/>
    </source>
</evidence>
<keyword evidence="2" id="KW-0732">Signal</keyword>
<gene>
    <name evidence="4" type="ORF">LVJ83_13050</name>
</gene>
<evidence type="ECO:0000256" key="2">
    <source>
        <dbReference type="SAM" id="SignalP"/>
    </source>
</evidence>